<organism evidence="4 5">
    <name type="scientific">Geomesophilobacter sediminis</name>
    <dbReference type="NCBI Taxonomy" id="2798584"/>
    <lineage>
        <taxon>Bacteria</taxon>
        <taxon>Pseudomonadati</taxon>
        <taxon>Thermodesulfobacteriota</taxon>
        <taxon>Desulfuromonadia</taxon>
        <taxon>Geobacterales</taxon>
        <taxon>Geobacteraceae</taxon>
        <taxon>Geomesophilobacter</taxon>
    </lineage>
</organism>
<accession>A0A8J7LVC5</accession>
<reference evidence="4" key="1">
    <citation type="submission" date="2020-12" db="EMBL/GenBank/DDBJ databases">
        <title>Geomonas sp. Red875, isolated from river sediment.</title>
        <authorList>
            <person name="Xu Z."/>
            <person name="Zhang Z."/>
            <person name="Masuda Y."/>
            <person name="Itoh H."/>
            <person name="Senoo K."/>
        </authorList>
    </citation>
    <scope>NUCLEOTIDE SEQUENCE</scope>
    <source>
        <strain evidence="4">Red875</strain>
    </source>
</reference>
<protein>
    <submittedName>
        <fullName evidence="4">Flagellar protein FlgN</fullName>
    </submittedName>
</protein>
<dbReference type="EMBL" id="JAEMHM010000006">
    <property type="protein sequence ID" value="MBJ6724825.1"/>
    <property type="molecule type" value="Genomic_DNA"/>
</dbReference>
<evidence type="ECO:0000256" key="1">
    <source>
        <dbReference type="ARBA" id="ARBA00002397"/>
    </source>
</evidence>
<dbReference type="Gene3D" id="1.20.58.300">
    <property type="entry name" value="FlgN-like"/>
    <property type="match status" value="1"/>
</dbReference>
<comment type="function">
    <text evidence="1">Required for the efficient initiation of filament assembly.</text>
</comment>
<evidence type="ECO:0000313" key="4">
    <source>
        <dbReference type="EMBL" id="MBJ6724825.1"/>
    </source>
</evidence>
<dbReference type="Proteomes" id="UP000636888">
    <property type="component" value="Unassembled WGS sequence"/>
</dbReference>
<keyword evidence="3" id="KW-1005">Bacterial flagellum biogenesis</keyword>
<dbReference type="RefSeq" id="WP_199383712.1">
    <property type="nucleotide sequence ID" value="NZ_JAEMHM010000006.1"/>
</dbReference>
<keyword evidence="4" id="KW-0966">Cell projection</keyword>
<dbReference type="SUPFAM" id="SSF140566">
    <property type="entry name" value="FlgN-like"/>
    <property type="match status" value="1"/>
</dbReference>
<dbReference type="InterPro" id="IPR036679">
    <property type="entry name" value="FlgN-like_sf"/>
</dbReference>
<comment type="similarity">
    <text evidence="2">Belongs to the FlgN family.</text>
</comment>
<evidence type="ECO:0000256" key="3">
    <source>
        <dbReference type="ARBA" id="ARBA00022795"/>
    </source>
</evidence>
<gene>
    <name evidence="4" type="ORF">JFN93_08915</name>
</gene>
<dbReference type="InterPro" id="IPR007809">
    <property type="entry name" value="FlgN-like"/>
</dbReference>
<keyword evidence="5" id="KW-1185">Reference proteome</keyword>
<sequence>MAHVLDLLTTLSEKERLLEEMLAVLEAERNCILTRDLDGLDEQVEKKIALFASLEELGEQARGLVFEMAADLQIPDAKSLSPVIARLDEPQRESLQGVQRVLLDRGAVVQKMLTANADLLNGALQTVTQSLNFFANIFNPGNTYGNAGKIVGSGARPAMISRGA</sequence>
<keyword evidence="4" id="KW-0969">Cilium</keyword>
<name>A0A8J7LVC5_9BACT</name>
<dbReference type="GO" id="GO:0044780">
    <property type="term" value="P:bacterial-type flagellum assembly"/>
    <property type="evidence" value="ECO:0007669"/>
    <property type="project" value="InterPro"/>
</dbReference>
<dbReference type="Pfam" id="PF05130">
    <property type="entry name" value="FlgN"/>
    <property type="match status" value="1"/>
</dbReference>
<comment type="caution">
    <text evidence="4">The sequence shown here is derived from an EMBL/GenBank/DDBJ whole genome shotgun (WGS) entry which is preliminary data.</text>
</comment>
<evidence type="ECO:0000256" key="2">
    <source>
        <dbReference type="ARBA" id="ARBA00007703"/>
    </source>
</evidence>
<evidence type="ECO:0000313" key="5">
    <source>
        <dbReference type="Proteomes" id="UP000636888"/>
    </source>
</evidence>
<dbReference type="AlphaFoldDB" id="A0A8J7LVC5"/>
<proteinExistence type="inferred from homology"/>
<keyword evidence="4" id="KW-0282">Flagellum</keyword>